<dbReference type="AlphaFoldDB" id="R0IE09"/>
<dbReference type="EMBL" id="KB908833">
    <property type="protein sequence ID" value="EOA83381.1"/>
    <property type="molecule type" value="Genomic_DNA"/>
</dbReference>
<dbReference type="GeneID" id="19403808"/>
<dbReference type="RefSeq" id="XP_008028818.1">
    <property type="nucleotide sequence ID" value="XM_008030627.1"/>
</dbReference>
<proteinExistence type="predicted"/>
<feature type="compositionally biased region" description="Low complexity" evidence="1">
    <location>
        <begin position="51"/>
        <end position="69"/>
    </location>
</feature>
<evidence type="ECO:0000313" key="2">
    <source>
        <dbReference type="EMBL" id="EOA83381.1"/>
    </source>
</evidence>
<keyword evidence="3" id="KW-1185">Reference proteome</keyword>
<dbReference type="Proteomes" id="UP000016935">
    <property type="component" value="Unassembled WGS sequence"/>
</dbReference>
<evidence type="ECO:0000313" key="3">
    <source>
        <dbReference type="Proteomes" id="UP000016935"/>
    </source>
</evidence>
<organism evidence="2 3">
    <name type="scientific">Exserohilum turcicum (strain 28A)</name>
    <name type="common">Northern leaf blight fungus</name>
    <name type="synonym">Setosphaeria turcica</name>
    <dbReference type="NCBI Taxonomy" id="671987"/>
    <lineage>
        <taxon>Eukaryota</taxon>
        <taxon>Fungi</taxon>
        <taxon>Dikarya</taxon>
        <taxon>Ascomycota</taxon>
        <taxon>Pezizomycotina</taxon>
        <taxon>Dothideomycetes</taxon>
        <taxon>Pleosporomycetidae</taxon>
        <taxon>Pleosporales</taxon>
        <taxon>Pleosporineae</taxon>
        <taxon>Pleosporaceae</taxon>
        <taxon>Exserohilum</taxon>
    </lineage>
</organism>
<reference evidence="2 3" key="1">
    <citation type="journal article" date="2012" name="PLoS Pathog.">
        <title>Diverse lifestyles and strategies of plant pathogenesis encoded in the genomes of eighteen Dothideomycetes fungi.</title>
        <authorList>
            <person name="Ohm R.A."/>
            <person name="Feau N."/>
            <person name="Henrissat B."/>
            <person name="Schoch C.L."/>
            <person name="Horwitz B.A."/>
            <person name="Barry K.W."/>
            <person name="Condon B.J."/>
            <person name="Copeland A.C."/>
            <person name="Dhillon B."/>
            <person name="Glaser F."/>
            <person name="Hesse C.N."/>
            <person name="Kosti I."/>
            <person name="LaButti K."/>
            <person name="Lindquist E.A."/>
            <person name="Lucas S."/>
            <person name="Salamov A.A."/>
            <person name="Bradshaw R.E."/>
            <person name="Ciuffetti L."/>
            <person name="Hamelin R.C."/>
            <person name="Kema G.H.J."/>
            <person name="Lawrence C."/>
            <person name="Scott J.A."/>
            <person name="Spatafora J.W."/>
            <person name="Turgeon B.G."/>
            <person name="de Wit P.J.G.M."/>
            <person name="Zhong S."/>
            <person name="Goodwin S.B."/>
            <person name="Grigoriev I.V."/>
        </authorList>
    </citation>
    <scope>NUCLEOTIDE SEQUENCE [LARGE SCALE GENOMIC DNA]</scope>
    <source>
        <strain evidence="3">28A</strain>
    </source>
</reference>
<feature type="region of interest" description="Disordered" evidence="1">
    <location>
        <begin position="176"/>
        <end position="201"/>
    </location>
</feature>
<accession>R0IE09</accession>
<sequence length="201" mass="21266">MAKAVIAPKCAAGVGSATRAAPGSVWAPVQADAARHAHPCPSMSIHGRGRTSPAPAQPQQTPPGEATTTKTLLNSLECTPPPRQTRRDQSAQNPHTHTHTHRYTHACDRRRALLHVGCTCCDTRGLEPMEPTHDGDVQKLDLTARPAALDGHALLAAGCWLLAAGLQCRPYTTHDTHTTHDTGGQRSKNAATANPLDGLQS</sequence>
<feature type="region of interest" description="Disordered" evidence="1">
    <location>
        <begin position="38"/>
        <end position="103"/>
    </location>
</feature>
<gene>
    <name evidence="2" type="ORF">SETTUDRAFT_33676</name>
</gene>
<name>R0IE09_EXST2</name>
<reference evidence="2 3" key="2">
    <citation type="journal article" date="2013" name="PLoS Genet.">
        <title>Comparative genome structure, secondary metabolite, and effector coding capacity across Cochliobolus pathogens.</title>
        <authorList>
            <person name="Condon B.J."/>
            <person name="Leng Y."/>
            <person name="Wu D."/>
            <person name="Bushley K.E."/>
            <person name="Ohm R.A."/>
            <person name="Otillar R."/>
            <person name="Martin J."/>
            <person name="Schackwitz W."/>
            <person name="Grimwood J."/>
            <person name="MohdZainudin N."/>
            <person name="Xue C."/>
            <person name="Wang R."/>
            <person name="Manning V.A."/>
            <person name="Dhillon B."/>
            <person name="Tu Z.J."/>
            <person name="Steffenson B.J."/>
            <person name="Salamov A."/>
            <person name="Sun H."/>
            <person name="Lowry S."/>
            <person name="LaButti K."/>
            <person name="Han J."/>
            <person name="Copeland A."/>
            <person name="Lindquist E."/>
            <person name="Barry K."/>
            <person name="Schmutz J."/>
            <person name="Baker S.E."/>
            <person name="Ciuffetti L.M."/>
            <person name="Grigoriev I.V."/>
            <person name="Zhong S."/>
            <person name="Turgeon B.G."/>
        </authorList>
    </citation>
    <scope>NUCLEOTIDE SEQUENCE [LARGE SCALE GENOMIC DNA]</scope>
    <source>
        <strain evidence="3">28A</strain>
    </source>
</reference>
<protein>
    <submittedName>
        <fullName evidence="2">Uncharacterized protein</fullName>
    </submittedName>
</protein>
<evidence type="ECO:0000256" key="1">
    <source>
        <dbReference type="SAM" id="MobiDB-lite"/>
    </source>
</evidence>
<dbReference type="HOGENOM" id="CLU_1361158_0_0_1"/>